<dbReference type="InterPro" id="IPR036691">
    <property type="entry name" value="Endo/exonu/phosph_ase_sf"/>
</dbReference>
<dbReference type="PANTHER" id="PTHR12121:SF36">
    <property type="entry name" value="ENDONUCLEASE_EXONUCLEASE_PHOSPHATASE DOMAIN-CONTAINING PROTEIN"/>
    <property type="match status" value="1"/>
</dbReference>
<evidence type="ECO:0000313" key="3">
    <source>
        <dbReference type="Proteomes" id="UP001595805"/>
    </source>
</evidence>
<gene>
    <name evidence="2" type="ORF">ACFOSV_08690</name>
</gene>
<evidence type="ECO:0000259" key="1">
    <source>
        <dbReference type="Pfam" id="PF03372"/>
    </source>
</evidence>
<organism evidence="2 3">
    <name type="scientific">Algoriphagus namhaensis</name>
    <dbReference type="NCBI Taxonomy" id="915353"/>
    <lineage>
        <taxon>Bacteria</taxon>
        <taxon>Pseudomonadati</taxon>
        <taxon>Bacteroidota</taxon>
        <taxon>Cytophagia</taxon>
        <taxon>Cytophagales</taxon>
        <taxon>Cyclobacteriaceae</taxon>
        <taxon>Algoriphagus</taxon>
    </lineage>
</organism>
<dbReference type="SUPFAM" id="SSF56219">
    <property type="entry name" value="DNase I-like"/>
    <property type="match status" value="1"/>
</dbReference>
<dbReference type="RefSeq" id="WP_377905480.1">
    <property type="nucleotide sequence ID" value="NZ_JBHRZS010000007.1"/>
</dbReference>
<dbReference type="CDD" id="cd09083">
    <property type="entry name" value="EEP-1"/>
    <property type="match status" value="1"/>
</dbReference>
<dbReference type="PANTHER" id="PTHR12121">
    <property type="entry name" value="CARBON CATABOLITE REPRESSOR PROTEIN 4"/>
    <property type="match status" value="1"/>
</dbReference>
<dbReference type="Pfam" id="PF03372">
    <property type="entry name" value="Exo_endo_phos"/>
    <property type="match status" value="1"/>
</dbReference>
<reference evidence="3" key="1">
    <citation type="journal article" date="2019" name="Int. J. Syst. Evol. Microbiol.">
        <title>The Global Catalogue of Microorganisms (GCM) 10K type strain sequencing project: providing services to taxonomists for standard genome sequencing and annotation.</title>
        <authorList>
            <consortium name="The Broad Institute Genomics Platform"/>
            <consortium name="The Broad Institute Genome Sequencing Center for Infectious Disease"/>
            <person name="Wu L."/>
            <person name="Ma J."/>
        </authorList>
    </citation>
    <scope>NUCLEOTIDE SEQUENCE [LARGE SCALE GENOMIC DNA]</scope>
    <source>
        <strain evidence="3">CCUG 60523</strain>
    </source>
</reference>
<proteinExistence type="predicted"/>
<dbReference type="InterPro" id="IPR050410">
    <property type="entry name" value="CCR4/nocturin_mRNA_transcr"/>
</dbReference>
<dbReference type="Gene3D" id="3.60.10.10">
    <property type="entry name" value="Endonuclease/exonuclease/phosphatase"/>
    <property type="match status" value="1"/>
</dbReference>
<keyword evidence="2" id="KW-0378">Hydrolase</keyword>
<name>A0ABV8ARC8_9BACT</name>
<keyword evidence="2" id="KW-0540">Nuclease</keyword>
<protein>
    <submittedName>
        <fullName evidence="2">Endonuclease/exonuclease/phosphatase family protein</fullName>
    </submittedName>
</protein>
<dbReference type="InterPro" id="IPR005135">
    <property type="entry name" value="Endo/exonuclease/phosphatase"/>
</dbReference>
<accession>A0ABV8ARC8</accession>
<feature type="domain" description="Endonuclease/exonuclease/phosphatase" evidence="1">
    <location>
        <begin position="36"/>
        <end position="278"/>
    </location>
</feature>
<comment type="caution">
    <text evidence="2">The sequence shown here is derived from an EMBL/GenBank/DDBJ whole genome shotgun (WGS) entry which is preliminary data.</text>
</comment>
<dbReference type="Proteomes" id="UP001595805">
    <property type="component" value="Unassembled WGS sequence"/>
</dbReference>
<sequence>MTQFAPKILRVALFTFASFLILSFGSPIHAQSHKLATFNIRWDNPNDVGNLWKDRLPHVIALIQKHELKIVGVQEALEHQLNQLSEGLGYDFVGVGRDDGKKAGEFSAILYEADEYELLDEGTFWLSPTPETPSKGWDAALNRVCTWAKFQDNSGMAFFVFNIHYDHIGEQARIESSKLVLQQIKKINPSQLPAVWMGDFNVAPEDEAYTVILQDSNWKDARLVSQRPSKGPRGTFTGFEWKVKTNRIIDHIFVNSGVQVSRHVILDDHYGQKYPSDHFPVMAEVEFTNSLK</sequence>
<keyword evidence="2" id="KW-0255">Endonuclease</keyword>
<keyword evidence="3" id="KW-1185">Reference proteome</keyword>
<evidence type="ECO:0000313" key="2">
    <source>
        <dbReference type="EMBL" id="MFC3880250.1"/>
    </source>
</evidence>
<dbReference type="EMBL" id="JBHRZS010000007">
    <property type="protein sequence ID" value="MFC3880250.1"/>
    <property type="molecule type" value="Genomic_DNA"/>
</dbReference>
<dbReference type="GO" id="GO:0004519">
    <property type="term" value="F:endonuclease activity"/>
    <property type="evidence" value="ECO:0007669"/>
    <property type="project" value="UniProtKB-KW"/>
</dbReference>